<evidence type="ECO:0000313" key="2">
    <source>
        <dbReference type="Proteomes" id="UP000030753"/>
    </source>
</evidence>
<organism evidence="1 2">
    <name type="scientific">Fusarium oxysporum NRRL 32931</name>
    <dbReference type="NCBI Taxonomy" id="660029"/>
    <lineage>
        <taxon>Eukaryota</taxon>
        <taxon>Fungi</taxon>
        <taxon>Dikarya</taxon>
        <taxon>Ascomycota</taxon>
        <taxon>Pezizomycotina</taxon>
        <taxon>Sordariomycetes</taxon>
        <taxon>Hypocreomycetidae</taxon>
        <taxon>Hypocreales</taxon>
        <taxon>Nectriaceae</taxon>
        <taxon>Fusarium</taxon>
        <taxon>Fusarium oxysporum species complex</taxon>
    </lineage>
</organism>
<dbReference type="AlphaFoldDB" id="W9HFL9"/>
<proteinExistence type="predicted"/>
<protein>
    <submittedName>
        <fullName evidence="1">Uncharacterized protein</fullName>
    </submittedName>
</protein>
<dbReference type="Proteomes" id="UP000030753">
    <property type="component" value="Unassembled WGS sequence"/>
</dbReference>
<reference evidence="1 2" key="1">
    <citation type="submission" date="2011-06" db="EMBL/GenBank/DDBJ databases">
        <title>The Genome Sequence of Fusarium oxysporum FOSC 3-a.</title>
        <authorList>
            <consortium name="The Broad Institute Genome Sequencing Platform"/>
            <person name="Ma L.-J."/>
            <person name="Gale L.R."/>
            <person name="Schwartz D.C."/>
            <person name="Zhou S."/>
            <person name="Corby-Kistler H."/>
            <person name="Young S.K."/>
            <person name="Zeng Q."/>
            <person name="Gargeya S."/>
            <person name="Fitzgerald M."/>
            <person name="Haas B."/>
            <person name="Abouelleil A."/>
            <person name="Alvarado L."/>
            <person name="Arachchi H.M."/>
            <person name="Berlin A."/>
            <person name="Brown A."/>
            <person name="Chapman S.B."/>
            <person name="Chen Z."/>
            <person name="Dunbar C."/>
            <person name="Freedman E."/>
            <person name="Gearin G."/>
            <person name="Gellesch M."/>
            <person name="Goldberg J."/>
            <person name="Griggs A."/>
            <person name="Gujja S."/>
            <person name="Heiman D."/>
            <person name="Howarth C."/>
            <person name="Larson L."/>
            <person name="Lui A."/>
            <person name="MacDonald P.J.P."/>
            <person name="Mehta T."/>
            <person name="Montmayeur A."/>
            <person name="Murphy C."/>
            <person name="Neiman D."/>
            <person name="Pearson M."/>
            <person name="Priest M."/>
            <person name="Roberts A."/>
            <person name="Saif S."/>
            <person name="Shea T."/>
            <person name="Shenoy N."/>
            <person name="Sisk P."/>
            <person name="Stolte C."/>
            <person name="Sykes S."/>
            <person name="Wortman J."/>
            <person name="Nusbaum C."/>
            <person name="Birren B."/>
        </authorList>
    </citation>
    <scope>NUCLEOTIDE SEQUENCE [LARGE SCALE GENOMIC DNA]</scope>
    <source>
        <strain evidence="2">FOSC 3-a</strain>
    </source>
</reference>
<accession>W9HFL9</accession>
<sequence length="502" mass="55471">MEDTQNAPTQDQKSIQLYVNPQVEFLYYPKDGSEEIRRSPGEITIVYTAPRAPGNPNQPYLFPPHQGADEVEKIPDTLDAKSKDIKPAKVSLLTDAHKVEFEIEEGNVTKKGEISLQKEWPALKNTAKSGSNLRGYVVFVDKDNRQVDVRGDVVKIPPQWVNTLLPMYGQRRHHVALTQYDPQVFRQLRKTDAGRLLMKEVMEHLTSQKVLIRTFAPGNNWTETTENRKKFLRQFGTDGDCVTAAAALALAVRVETSDRLFAFLVGSSPAPVITELATIQRGGLMSADTARTALKYIGLALVSTSPRPKRMLADSAANMVTACFREKDSKDWPALKAGLSNLIGALKSDMLDTQNTLMTKAKNSGILTAIVFAGLLKRIGELEKDSADDYEKAKLAIDVTLTLVGVAGHGLGTAMGITTVLADALLEHFWVNKSAGLRDAMRDLITDAIYWPLVDRRELPFSHLAPGEAITSSASGPIRLNKVELDEFKSYFELVMRSNNCT</sequence>
<dbReference type="EMBL" id="JH717855">
    <property type="protein sequence ID" value="EWY79785.1"/>
    <property type="molecule type" value="Genomic_DNA"/>
</dbReference>
<gene>
    <name evidence="1" type="ORF">FOYG_17075</name>
</gene>
<name>W9HFL9_FUSOX</name>
<dbReference type="HOGENOM" id="CLU_542955_0_0_1"/>
<evidence type="ECO:0000313" key="1">
    <source>
        <dbReference type="EMBL" id="EWY79785.1"/>
    </source>
</evidence>